<evidence type="ECO:0000313" key="1">
    <source>
        <dbReference type="EMBL" id="PWL55368.1"/>
    </source>
</evidence>
<dbReference type="EMBL" id="QAMZ01000007">
    <property type="protein sequence ID" value="PWL55368.1"/>
    <property type="molecule type" value="Genomic_DNA"/>
</dbReference>
<protein>
    <submittedName>
        <fullName evidence="1">Uncharacterized protein</fullName>
    </submittedName>
</protein>
<dbReference type="AlphaFoldDB" id="A0A316MC34"/>
<comment type="caution">
    <text evidence="1">The sequence shown here is derived from an EMBL/GenBank/DDBJ whole genome shotgun (WGS) entry which is preliminary data.</text>
</comment>
<dbReference type="Proteomes" id="UP000246114">
    <property type="component" value="Unassembled WGS sequence"/>
</dbReference>
<accession>A0A316MC34</accession>
<sequence length="74" mass="8053">MKGIYKIKNLLGICSCKGCLGAADADITINGVDKNTGKEKEIKFSVCVKHAIEIASGMKADKKIKELEIIDNRK</sequence>
<reference evidence="1 2" key="1">
    <citation type="submission" date="2018-03" db="EMBL/GenBank/DDBJ databases">
        <title>The uncultured portion of the human microbiome is neutrally assembled.</title>
        <authorList>
            <person name="Jeraldo P."/>
            <person name="Boardman L."/>
            <person name="White B.A."/>
            <person name="Nelson H."/>
            <person name="Goldenfeld N."/>
            <person name="Chia N."/>
        </authorList>
    </citation>
    <scope>NUCLEOTIDE SEQUENCE [LARGE SCALE GENOMIC DNA]</scope>
    <source>
        <strain evidence="1">CIM:MAG 903</strain>
    </source>
</reference>
<gene>
    <name evidence="1" type="ORF">DBY38_01995</name>
</gene>
<name>A0A316MC34_9CLOT</name>
<evidence type="ECO:0000313" key="2">
    <source>
        <dbReference type="Proteomes" id="UP000246114"/>
    </source>
</evidence>
<proteinExistence type="predicted"/>
<organism evidence="1 2">
    <name type="scientific">Clostridium cadaveris</name>
    <dbReference type="NCBI Taxonomy" id="1529"/>
    <lineage>
        <taxon>Bacteria</taxon>
        <taxon>Bacillati</taxon>
        <taxon>Bacillota</taxon>
        <taxon>Clostridia</taxon>
        <taxon>Eubacteriales</taxon>
        <taxon>Clostridiaceae</taxon>
        <taxon>Clostridium</taxon>
    </lineage>
</organism>